<evidence type="ECO:0000256" key="8">
    <source>
        <dbReference type="ARBA" id="ARBA00023288"/>
    </source>
</evidence>
<dbReference type="Pfam" id="PF00110">
    <property type="entry name" value="wnt"/>
    <property type="match status" value="1"/>
</dbReference>
<keyword evidence="8" id="KW-0449">Lipoprotein</keyword>
<keyword evidence="3 9" id="KW-0217">Developmental protein</keyword>
<evidence type="ECO:0000313" key="10">
    <source>
        <dbReference type="EMBL" id="KAK7604972.1"/>
    </source>
</evidence>
<gene>
    <name evidence="10" type="ORF">V9T40_006158</name>
</gene>
<proteinExistence type="inferred from homology"/>
<dbReference type="Gene3D" id="3.30.2460.20">
    <property type="match status" value="1"/>
</dbReference>
<evidence type="ECO:0000256" key="1">
    <source>
        <dbReference type="ARBA" id="ARBA00004498"/>
    </source>
</evidence>
<dbReference type="GO" id="GO:0045165">
    <property type="term" value="P:cell fate commitment"/>
    <property type="evidence" value="ECO:0007669"/>
    <property type="project" value="TreeGrafter"/>
</dbReference>
<dbReference type="Proteomes" id="UP001367676">
    <property type="component" value="Unassembled WGS sequence"/>
</dbReference>
<comment type="subcellular location">
    <subcellularLocation>
        <location evidence="1 9">Secreted</location>
        <location evidence="1 9">Extracellular space</location>
        <location evidence="1 9">Extracellular matrix</location>
    </subcellularLocation>
</comment>
<dbReference type="GO" id="GO:0007517">
    <property type="term" value="P:muscle organ development"/>
    <property type="evidence" value="ECO:0007669"/>
    <property type="project" value="UniProtKB-ARBA"/>
</dbReference>
<dbReference type="FunFam" id="3.30.2460.20:FF:000001">
    <property type="entry name" value="Wnt homolog"/>
    <property type="match status" value="1"/>
</dbReference>
<evidence type="ECO:0000256" key="4">
    <source>
        <dbReference type="ARBA" id="ARBA00022525"/>
    </source>
</evidence>
<dbReference type="PRINTS" id="PR01349">
    <property type="entry name" value="WNTPROTEIN"/>
</dbReference>
<dbReference type="GO" id="GO:0005125">
    <property type="term" value="F:cytokine activity"/>
    <property type="evidence" value="ECO:0007669"/>
    <property type="project" value="TreeGrafter"/>
</dbReference>
<dbReference type="GO" id="GO:0000902">
    <property type="term" value="P:cell morphogenesis"/>
    <property type="evidence" value="ECO:0007669"/>
    <property type="project" value="UniProtKB-ARBA"/>
</dbReference>
<dbReference type="PANTHER" id="PTHR12027:SF99">
    <property type="entry name" value="PROTEIN WNT"/>
    <property type="match status" value="1"/>
</dbReference>
<evidence type="ECO:0000256" key="9">
    <source>
        <dbReference type="RuleBase" id="RU003500"/>
    </source>
</evidence>
<dbReference type="GO" id="GO:0030182">
    <property type="term" value="P:neuron differentiation"/>
    <property type="evidence" value="ECO:0007669"/>
    <property type="project" value="TreeGrafter"/>
</dbReference>
<keyword evidence="6 9" id="KW-0879">Wnt signaling pathway</keyword>
<evidence type="ECO:0000256" key="3">
    <source>
        <dbReference type="ARBA" id="ARBA00022473"/>
    </source>
</evidence>
<organism evidence="10 11">
    <name type="scientific">Parthenolecanium corni</name>
    <dbReference type="NCBI Taxonomy" id="536013"/>
    <lineage>
        <taxon>Eukaryota</taxon>
        <taxon>Metazoa</taxon>
        <taxon>Ecdysozoa</taxon>
        <taxon>Arthropoda</taxon>
        <taxon>Hexapoda</taxon>
        <taxon>Insecta</taxon>
        <taxon>Pterygota</taxon>
        <taxon>Neoptera</taxon>
        <taxon>Paraneoptera</taxon>
        <taxon>Hemiptera</taxon>
        <taxon>Sternorrhyncha</taxon>
        <taxon>Coccoidea</taxon>
        <taxon>Coccidae</taxon>
        <taxon>Parthenolecanium</taxon>
    </lineage>
</organism>
<keyword evidence="4" id="KW-0964">Secreted</keyword>
<evidence type="ECO:0000313" key="11">
    <source>
        <dbReference type="Proteomes" id="UP001367676"/>
    </source>
</evidence>
<protein>
    <recommendedName>
        <fullName evidence="9">Protein Wnt</fullName>
    </recommendedName>
</protein>
<accession>A0AAN9TU64</accession>
<dbReference type="GO" id="GO:0060070">
    <property type="term" value="P:canonical Wnt signaling pathway"/>
    <property type="evidence" value="ECO:0007669"/>
    <property type="project" value="TreeGrafter"/>
</dbReference>
<reference evidence="10 11" key="1">
    <citation type="submission" date="2024-03" db="EMBL/GenBank/DDBJ databases">
        <title>Adaptation during the transition from Ophiocordyceps entomopathogen to insect associate is accompanied by gene loss and intensified selection.</title>
        <authorList>
            <person name="Ward C.M."/>
            <person name="Onetto C.A."/>
            <person name="Borneman A.R."/>
        </authorList>
    </citation>
    <scope>NUCLEOTIDE SEQUENCE [LARGE SCALE GENOMIC DNA]</scope>
    <source>
        <strain evidence="10">AWRI1</strain>
        <tissue evidence="10">Single Adult Female</tissue>
    </source>
</reference>
<comment type="caution">
    <text evidence="10">The sequence shown here is derived from an EMBL/GenBank/DDBJ whole genome shotgun (WGS) entry which is preliminary data.</text>
</comment>
<dbReference type="PROSITE" id="PS00246">
    <property type="entry name" value="WNT1"/>
    <property type="match status" value="1"/>
</dbReference>
<sequence length="435" mass="48968">MHLVCEIAKEICGIRADIYVADISESSLECISLKSEKVQEWLGHELDPLDWGWEEQGSCLVPIPFLNPPASILNVISCTCKDCGPKCVCRSSGLICSLMCTRLLGLQGYPPPAFTSNPLMSYEEKCYRLPYLNEKQQRLCSLSDKILEAVGQGAKMGIEECQHQFRMSRWNCTTFQNSSSIFGGIISVKSRESAYVHAITSAGVAFSITKACSKGILNECSCDNRQKLRKSKKNWQWGGCSEDIHYGEKFSRDFVDTREDDESADGLMNQHNNEAGRRIIRSKMERVCKCHGMSGSCNARVCWRKLPSFRSVGDALSSRYEGAILVKMVEKKRKPIKKLRAAGKDIKQPNRTELVFLEDSPNYCERNETLGIMGTRGRLCNQGSLGVDGCPLLCCGRGYQIRVRDVEEKCNCRFEWCCKVVCGICKYKKEEYVCN</sequence>
<dbReference type="InterPro" id="IPR009143">
    <property type="entry name" value="Wnt6"/>
</dbReference>
<dbReference type="AlphaFoldDB" id="A0AAN9TU64"/>
<dbReference type="SMART" id="SM00097">
    <property type="entry name" value="WNT1"/>
    <property type="match status" value="1"/>
</dbReference>
<dbReference type="InterPro" id="IPR018161">
    <property type="entry name" value="Wnt_CS"/>
</dbReference>
<evidence type="ECO:0000256" key="7">
    <source>
        <dbReference type="ARBA" id="ARBA00023157"/>
    </source>
</evidence>
<comment type="similarity">
    <text evidence="2 9">Belongs to the Wnt family.</text>
</comment>
<keyword evidence="7" id="KW-1015">Disulfide bond</keyword>
<evidence type="ECO:0000256" key="2">
    <source>
        <dbReference type="ARBA" id="ARBA00005683"/>
    </source>
</evidence>
<evidence type="ECO:0000256" key="6">
    <source>
        <dbReference type="ARBA" id="ARBA00022687"/>
    </source>
</evidence>
<dbReference type="InterPro" id="IPR043158">
    <property type="entry name" value="Wnt_C"/>
</dbReference>
<comment type="function">
    <text evidence="9">Ligand for members of the frizzled family of seven transmembrane receptors.</text>
</comment>
<keyword evidence="11" id="KW-1185">Reference proteome</keyword>
<dbReference type="GO" id="GO:0005109">
    <property type="term" value="F:frizzled binding"/>
    <property type="evidence" value="ECO:0007669"/>
    <property type="project" value="TreeGrafter"/>
</dbReference>
<dbReference type="InterPro" id="IPR005817">
    <property type="entry name" value="Wnt"/>
</dbReference>
<evidence type="ECO:0000256" key="5">
    <source>
        <dbReference type="ARBA" id="ARBA00022530"/>
    </source>
</evidence>
<keyword evidence="5" id="KW-0272">Extracellular matrix</keyword>
<dbReference type="GO" id="GO:0005615">
    <property type="term" value="C:extracellular space"/>
    <property type="evidence" value="ECO:0007669"/>
    <property type="project" value="TreeGrafter"/>
</dbReference>
<name>A0AAN9TU64_9HEMI</name>
<dbReference type="PANTHER" id="PTHR12027">
    <property type="entry name" value="WNT RELATED"/>
    <property type="match status" value="1"/>
</dbReference>
<dbReference type="CDD" id="cd19338">
    <property type="entry name" value="Wnt_Wnt6"/>
    <property type="match status" value="1"/>
</dbReference>
<dbReference type="GO" id="GO:0060560">
    <property type="term" value="P:developmental growth involved in morphogenesis"/>
    <property type="evidence" value="ECO:0007669"/>
    <property type="project" value="UniProtKB-ARBA"/>
</dbReference>
<dbReference type="EMBL" id="JBBCAQ010000003">
    <property type="protein sequence ID" value="KAK7604972.1"/>
    <property type="molecule type" value="Genomic_DNA"/>
</dbReference>